<dbReference type="Gene3D" id="3.30.200.20">
    <property type="entry name" value="Phosphorylase Kinase, domain 1"/>
    <property type="match status" value="1"/>
</dbReference>
<dbReference type="InterPro" id="IPR008271">
    <property type="entry name" value="Ser/Thr_kinase_AS"/>
</dbReference>
<organism evidence="2 3">
    <name type="scientific">Nostoc cf. commune SO-36</name>
    <dbReference type="NCBI Taxonomy" id="449208"/>
    <lineage>
        <taxon>Bacteria</taxon>
        <taxon>Bacillati</taxon>
        <taxon>Cyanobacteriota</taxon>
        <taxon>Cyanophyceae</taxon>
        <taxon>Nostocales</taxon>
        <taxon>Nostocaceae</taxon>
        <taxon>Nostoc</taxon>
    </lineage>
</organism>
<evidence type="ECO:0000313" key="2">
    <source>
        <dbReference type="EMBL" id="BDI16532.1"/>
    </source>
</evidence>
<name>A0ABM7Z0N2_NOSCO</name>
<dbReference type="InterPro" id="IPR000719">
    <property type="entry name" value="Prot_kinase_dom"/>
</dbReference>
<dbReference type="SUPFAM" id="SSF56112">
    <property type="entry name" value="Protein kinase-like (PK-like)"/>
    <property type="match status" value="1"/>
</dbReference>
<gene>
    <name evidence="2" type="ORF">ANSO36C_23340</name>
</gene>
<dbReference type="Proteomes" id="UP001055453">
    <property type="component" value="Chromosome"/>
</dbReference>
<evidence type="ECO:0000259" key="1">
    <source>
        <dbReference type="PROSITE" id="PS50011"/>
    </source>
</evidence>
<feature type="domain" description="Protein kinase" evidence="1">
    <location>
        <begin position="14"/>
        <end position="280"/>
    </location>
</feature>
<keyword evidence="3" id="KW-1185">Reference proteome</keyword>
<evidence type="ECO:0000313" key="3">
    <source>
        <dbReference type="Proteomes" id="UP001055453"/>
    </source>
</evidence>
<protein>
    <recommendedName>
        <fullName evidence="1">Protein kinase domain-containing protein</fullName>
    </recommendedName>
</protein>
<dbReference type="InterPro" id="IPR053235">
    <property type="entry name" value="Ser_Thr_kinase"/>
</dbReference>
<dbReference type="PANTHER" id="PTHR24361">
    <property type="entry name" value="MITOGEN-ACTIVATED KINASE KINASE KINASE"/>
    <property type="match status" value="1"/>
</dbReference>
<dbReference type="SMART" id="SM00220">
    <property type="entry name" value="S_TKc"/>
    <property type="match status" value="1"/>
</dbReference>
<dbReference type="InterPro" id="IPR011009">
    <property type="entry name" value="Kinase-like_dom_sf"/>
</dbReference>
<dbReference type="RefSeq" id="WP_410174691.1">
    <property type="nucleotide sequence ID" value="NZ_AP025732.1"/>
</dbReference>
<accession>A0ABM7Z0N2</accession>
<dbReference type="CDD" id="cd14014">
    <property type="entry name" value="STKc_PknB_like"/>
    <property type="match status" value="1"/>
</dbReference>
<dbReference type="Gene3D" id="1.10.510.10">
    <property type="entry name" value="Transferase(Phosphotransferase) domain 1"/>
    <property type="match status" value="1"/>
</dbReference>
<dbReference type="PANTHER" id="PTHR24361:SF678">
    <property type="entry name" value="SPORULATION-SPECIFIC PROTEIN 1"/>
    <property type="match status" value="1"/>
</dbReference>
<dbReference type="Pfam" id="PF00069">
    <property type="entry name" value="Pkinase"/>
    <property type="match status" value="1"/>
</dbReference>
<dbReference type="EMBL" id="AP025732">
    <property type="protein sequence ID" value="BDI16532.1"/>
    <property type="molecule type" value="Genomic_DNA"/>
</dbReference>
<dbReference type="PROSITE" id="PS50011">
    <property type="entry name" value="PROTEIN_KINASE_DOM"/>
    <property type="match status" value="1"/>
</dbReference>
<proteinExistence type="predicted"/>
<sequence>MLVVSDTSYAFPGYRITEQVYSGSKTLVYRGIREQDQKSVVLKLMRNEYPSFAEIAQFRNQYIITKNLDIPGIVKTYSLESYRNSYVLVMEDFGGISLQDWRLEERGKKENKLSLNEFFPIAIKIASTLEGLHRNRIIHKDIKPANILINPTTDEIKLIDFSIATPLPREIQFLTNPNILEGTLAYISPEQTGRMNRGIDYRSDFYSLGVTFFQLLTGQLPFITKDPMELVYSHIAKQPLKVSRINSNIPPILSDIISKLMAKNAEDRYQSASGLKHDLEACQNQWQETGNITPFELGVRDISDRFVIPEKLYGRQSEVETLLAAFKRVTEGATEMILVAGFSGIGQNCCGQ</sequence>
<reference evidence="2" key="1">
    <citation type="submission" date="2022-04" db="EMBL/GenBank/DDBJ databases">
        <title>Complete genome sequence of a cyanobacterium, Nostoc sp. SO-36, isolated in Antarctica.</title>
        <authorList>
            <person name="Kanesaki Y."/>
            <person name="Effendi D."/>
            <person name="Sakamoto T."/>
            <person name="Ohtani S."/>
            <person name="Awai K."/>
        </authorList>
    </citation>
    <scope>NUCLEOTIDE SEQUENCE</scope>
    <source>
        <strain evidence="2">SO-36</strain>
    </source>
</reference>
<dbReference type="PROSITE" id="PS00108">
    <property type="entry name" value="PROTEIN_KINASE_ST"/>
    <property type="match status" value="1"/>
</dbReference>